<dbReference type="RefSeq" id="XP_004336728.1">
    <property type="nucleotide sequence ID" value="XM_004336680.1"/>
</dbReference>
<evidence type="ECO:0000313" key="2">
    <source>
        <dbReference type="EMBL" id="ELR14715.1"/>
    </source>
</evidence>
<dbReference type="AlphaFoldDB" id="L8GP16"/>
<evidence type="ECO:0000313" key="3">
    <source>
        <dbReference type="Proteomes" id="UP000011083"/>
    </source>
</evidence>
<dbReference type="MEROPS" id="C26.001"/>
<dbReference type="GO" id="GO:0005773">
    <property type="term" value="C:vacuole"/>
    <property type="evidence" value="ECO:0007669"/>
    <property type="project" value="TreeGrafter"/>
</dbReference>
<dbReference type="GO" id="GO:0046900">
    <property type="term" value="P:tetrahydrofolylpolyglutamate metabolic process"/>
    <property type="evidence" value="ECO:0007669"/>
    <property type="project" value="TreeGrafter"/>
</dbReference>
<accession>L8GP16</accession>
<protein>
    <recommendedName>
        <fullName evidence="4">Folate gamma-glutamyl hydrolase</fullName>
    </recommendedName>
</protein>
<reference evidence="2 3" key="1">
    <citation type="journal article" date="2013" name="Genome Biol.">
        <title>Genome of Acanthamoeba castellanii highlights extensive lateral gene transfer and early evolution of tyrosine kinase signaling.</title>
        <authorList>
            <person name="Clarke M."/>
            <person name="Lohan A.J."/>
            <person name="Liu B."/>
            <person name="Lagkouvardos I."/>
            <person name="Roy S."/>
            <person name="Zafar N."/>
            <person name="Bertelli C."/>
            <person name="Schilde C."/>
            <person name="Kianianmomeni A."/>
            <person name="Burglin T.R."/>
            <person name="Frech C."/>
            <person name="Turcotte B."/>
            <person name="Kopec K.O."/>
            <person name="Synnott J.M."/>
            <person name="Choo C."/>
            <person name="Paponov I."/>
            <person name="Finkler A."/>
            <person name="Soon Heng Tan C."/>
            <person name="Hutchins A.P."/>
            <person name="Weinmeier T."/>
            <person name="Rattei T."/>
            <person name="Chu J.S."/>
            <person name="Gimenez G."/>
            <person name="Irimia M."/>
            <person name="Rigden D.J."/>
            <person name="Fitzpatrick D.A."/>
            <person name="Lorenzo-Morales J."/>
            <person name="Bateman A."/>
            <person name="Chiu C.H."/>
            <person name="Tang P."/>
            <person name="Hegemann P."/>
            <person name="Fromm H."/>
            <person name="Raoult D."/>
            <person name="Greub G."/>
            <person name="Miranda-Saavedra D."/>
            <person name="Chen N."/>
            <person name="Nash P."/>
            <person name="Ginger M.L."/>
            <person name="Horn M."/>
            <person name="Schaap P."/>
            <person name="Caler L."/>
            <person name="Loftus B."/>
        </authorList>
    </citation>
    <scope>NUCLEOTIDE SEQUENCE [LARGE SCALE GENOMIC DNA]</scope>
    <source>
        <strain evidence="2 3">Neff</strain>
    </source>
</reference>
<dbReference type="OrthoDB" id="64220at2759"/>
<feature type="chain" id="PRO_5003990487" description="Folate gamma-glutamyl hydrolase" evidence="1">
    <location>
        <begin position="21"/>
        <end position="91"/>
    </location>
</feature>
<organism evidence="2 3">
    <name type="scientific">Acanthamoeba castellanii (strain ATCC 30010 / Neff)</name>
    <dbReference type="NCBI Taxonomy" id="1257118"/>
    <lineage>
        <taxon>Eukaryota</taxon>
        <taxon>Amoebozoa</taxon>
        <taxon>Discosea</taxon>
        <taxon>Longamoebia</taxon>
        <taxon>Centramoebida</taxon>
        <taxon>Acanthamoebidae</taxon>
        <taxon>Acanthamoeba</taxon>
    </lineage>
</organism>
<dbReference type="GO" id="GO:0034722">
    <property type="term" value="F:gamma-glutamyl-peptidase activity"/>
    <property type="evidence" value="ECO:0007669"/>
    <property type="project" value="TreeGrafter"/>
</dbReference>
<dbReference type="KEGG" id="acan:ACA1_390290"/>
<feature type="signal peptide" evidence="1">
    <location>
        <begin position="1"/>
        <end position="20"/>
    </location>
</feature>
<dbReference type="InterPro" id="IPR015527">
    <property type="entry name" value="Pept_C26_g-glut_hydrolase"/>
</dbReference>
<dbReference type="PANTHER" id="PTHR11315:SF0">
    <property type="entry name" value="FOLATE GAMMA-GLUTAMYL HYDROLASE"/>
    <property type="match status" value="1"/>
</dbReference>
<evidence type="ECO:0008006" key="4">
    <source>
        <dbReference type="Google" id="ProtNLM"/>
    </source>
</evidence>
<keyword evidence="1" id="KW-0732">Signal</keyword>
<dbReference type="InterPro" id="IPR029062">
    <property type="entry name" value="Class_I_gatase-like"/>
</dbReference>
<dbReference type="Proteomes" id="UP000011083">
    <property type="component" value="Unassembled WGS sequence"/>
</dbReference>
<dbReference type="VEuPathDB" id="AmoebaDB:ACA1_390290"/>
<gene>
    <name evidence="2" type="ORF">ACA1_390290</name>
</gene>
<name>L8GP16_ACACF</name>
<dbReference type="EMBL" id="KB008044">
    <property type="protein sequence ID" value="ELR14715.1"/>
    <property type="molecule type" value="Genomic_DNA"/>
</dbReference>
<dbReference type="Gene3D" id="3.40.50.880">
    <property type="match status" value="1"/>
</dbReference>
<proteinExistence type="predicted"/>
<evidence type="ECO:0000256" key="1">
    <source>
        <dbReference type="SAM" id="SignalP"/>
    </source>
</evidence>
<dbReference type="GeneID" id="14915404"/>
<keyword evidence="3" id="KW-1185">Reference proteome</keyword>
<dbReference type="PANTHER" id="PTHR11315">
    <property type="entry name" value="PROTEASE FAMILY C26 GAMMA-GLUTAMYL HYDROLASE"/>
    <property type="match status" value="1"/>
</dbReference>
<sequence>MPQVVLLVVCALVCVAVANATVVNGLGDQVHNARPIVGVMAQPTYADPQYKGLGRTYLAAAYVKWLESAGARVVAVQYRPPHFASSLRSAA</sequence>